<dbReference type="InterPro" id="IPR041881">
    <property type="entry name" value="PqqD_sf"/>
</dbReference>
<dbReference type="Proteomes" id="UP000196027">
    <property type="component" value="Chromosome"/>
</dbReference>
<dbReference type="AlphaFoldDB" id="A0A1Y0IBS5"/>
<dbReference type="OrthoDB" id="9800554at2"/>
<dbReference type="Gene3D" id="1.10.10.1150">
    <property type="entry name" value="Coenzyme PQQ synthesis protein D (PqqD)"/>
    <property type="match status" value="1"/>
</dbReference>
<dbReference type="Pfam" id="PF05402">
    <property type="entry name" value="PqqD"/>
    <property type="match status" value="1"/>
</dbReference>
<accession>A0A1Y0IBS5</accession>
<proteinExistence type="predicted"/>
<dbReference type="InterPro" id="IPR008792">
    <property type="entry name" value="PQQD"/>
</dbReference>
<evidence type="ECO:0000313" key="2">
    <source>
        <dbReference type="Proteomes" id="UP000196027"/>
    </source>
</evidence>
<organism evidence="1 2">
    <name type="scientific">Oleiphilus messinensis</name>
    <dbReference type="NCBI Taxonomy" id="141451"/>
    <lineage>
        <taxon>Bacteria</taxon>
        <taxon>Pseudomonadati</taxon>
        <taxon>Pseudomonadota</taxon>
        <taxon>Gammaproteobacteria</taxon>
        <taxon>Oceanospirillales</taxon>
        <taxon>Oleiphilaceae</taxon>
        <taxon>Oleiphilus</taxon>
    </lineage>
</organism>
<sequence>MDTIESSTGENILGNEITGAEKVKKNPQLLSVDLSGETVILSIQNGQYYGLNAVASRIWDIIDNPTLVKDLYQIIFDEFDVDRDTCCHTVNAFMKELQKLELVNLG</sequence>
<dbReference type="RefSeq" id="WP_087462577.1">
    <property type="nucleotide sequence ID" value="NZ_CP021425.1"/>
</dbReference>
<gene>
    <name evidence="1" type="ORF">OLMES_3689</name>
</gene>
<dbReference type="EMBL" id="CP021425">
    <property type="protein sequence ID" value="ARU57710.1"/>
    <property type="molecule type" value="Genomic_DNA"/>
</dbReference>
<dbReference type="KEGG" id="ome:OLMES_3689"/>
<name>A0A1Y0IBS5_9GAMM</name>
<reference evidence="1 2" key="1">
    <citation type="submission" date="2017-05" db="EMBL/GenBank/DDBJ databases">
        <title>Genomic insights into alkan degradation activity of Oleiphilus messinensis.</title>
        <authorList>
            <person name="Kozyavkin S.A."/>
            <person name="Slesarev A.I."/>
            <person name="Golyshin P.N."/>
            <person name="Korzhenkov A."/>
            <person name="Golyshina O.N."/>
            <person name="Toshchakov S.V."/>
        </authorList>
    </citation>
    <scope>NUCLEOTIDE SEQUENCE [LARGE SCALE GENOMIC DNA]</scope>
    <source>
        <strain evidence="1 2">ME102</strain>
    </source>
</reference>
<protein>
    <submittedName>
        <fullName evidence="1">Thymidylate synthase-like protein</fullName>
    </submittedName>
</protein>
<keyword evidence="2" id="KW-1185">Reference proteome</keyword>
<evidence type="ECO:0000313" key="1">
    <source>
        <dbReference type="EMBL" id="ARU57710.1"/>
    </source>
</evidence>